<evidence type="ECO:0000256" key="2">
    <source>
        <dbReference type="ARBA" id="ARBA00012513"/>
    </source>
</evidence>
<evidence type="ECO:0000256" key="7">
    <source>
        <dbReference type="ARBA" id="ARBA00022840"/>
    </source>
</evidence>
<dbReference type="PANTHER" id="PTHR43671">
    <property type="entry name" value="SERINE/THREONINE-PROTEIN KINASE NEK"/>
    <property type="match status" value="1"/>
</dbReference>
<evidence type="ECO:0000256" key="8">
    <source>
        <dbReference type="ARBA" id="ARBA00047899"/>
    </source>
</evidence>
<dbReference type="SMART" id="SM00220">
    <property type="entry name" value="S_TKc"/>
    <property type="match status" value="1"/>
</dbReference>
<feature type="compositionally biased region" description="Polar residues" evidence="11">
    <location>
        <begin position="796"/>
        <end position="806"/>
    </location>
</feature>
<keyword evidence="3" id="KW-0723">Serine/threonine-protein kinase</keyword>
<dbReference type="InterPro" id="IPR017441">
    <property type="entry name" value="Protein_kinase_ATP_BS"/>
</dbReference>
<evidence type="ECO:0000313" key="14">
    <source>
        <dbReference type="Proteomes" id="UP000054266"/>
    </source>
</evidence>
<feature type="compositionally biased region" description="Polar residues" evidence="11">
    <location>
        <begin position="32"/>
        <end position="52"/>
    </location>
</feature>
<evidence type="ECO:0000256" key="5">
    <source>
        <dbReference type="ARBA" id="ARBA00022741"/>
    </source>
</evidence>
<accession>A0A0D2CH89</accession>
<protein>
    <recommendedName>
        <fullName evidence="2">non-specific serine/threonine protein kinase</fullName>
        <ecNumber evidence="2">2.7.11.1</ecNumber>
    </recommendedName>
</protein>
<feature type="domain" description="Protein kinase" evidence="12">
    <location>
        <begin position="424"/>
        <end position="767"/>
    </location>
</feature>
<feature type="compositionally biased region" description="Polar residues" evidence="11">
    <location>
        <begin position="67"/>
        <end position="93"/>
    </location>
</feature>
<dbReference type="EC" id="2.7.11.1" evidence="2"/>
<organism evidence="13 14">
    <name type="scientific">Phialophora macrospora</name>
    <dbReference type="NCBI Taxonomy" id="1851006"/>
    <lineage>
        <taxon>Eukaryota</taxon>
        <taxon>Fungi</taxon>
        <taxon>Dikarya</taxon>
        <taxon>Ascomycota</taxon>
        <taxon>Pezizomycotina</taxon>
        <taxon>Eurotiomycetes</taxon>
        <taxon>Chaetothyriomycetidae</taxon>
        <taxon>Chaetothyriales</taxon>
        <taxon>Herpotrichiellaceae</taxon>
        <taxon>Phialophora</taxon>
    </lineage>
</organism>
<name>A0A0D2CH89_9EURO</name>
<dbReference type="PROSITE" id="PS00107">
    <property type="entry name" value="PROTEIN_KINASE_ATP"/>
    <property type="match status" value="1"/>
</dbReference>
<dbReference type="GO" id="GO:0004674">
    <property type="term" value="F:protein serine/threonine kinase activity"/>
    <property type="evidence" value="ECO:0007669"/>
    <property type="project" value="UniProtKB-KW"/>
</dbReference>
<dbReference type="PROSITE" id="PS50011">
    <property type="entry name" value="PROTEIN_KINASE_DOM"/>
    <property type="match status" value="1"/>
</dbReference>
<evidence type="ECO:0000256" key="3">
    <source>
        <dbReference type="ARBA" id="ARBA00022527"/>
    </source>
</evidence>
<dbReference type="InterPro" id="IPR050660">
    <property type="entry name" value="NEK_Ser/Thr_kinase"/>
</dbReference>
<feature type="region of interest" description="Disordered" evidence="11">
    <location>
        <begin position="1"/>
        <end position="111"/>
    </location>
</feature>
<evidence type="ECO:0000256" key="9">
    <source>
        <dbReference type="ARBA" id="ARBA00048679"/>
    </source>
</evidence>
<dbReference type="Gene3D" id="3.30.200.20">
    <property type="entry name" value="Phosphorylase Kinase, domain 1"/>
    <property type="match status" value="1"/>
</dbReference>
<dbReference type="AlphaFoldDB" id="A0A0D2CH89"/>
<dbReference type="InterPro" id="IPR000719">
    <property type="entry name" value="Prot_kinase_dom"/>
</dbReference>
<comment type="catalytic activity">
    <reaction evidence="9">
        <text>L-seryl-[protein] + ATP = O-phospho-L-seryl-[protein] + ADP + H(+)</text>
        <dbReference type="Rhea" id="RHEA:17989"/>
        <dbReference type="Rhea" id="RHEA-COMP:9863"/>
        <dbReference type="Rhea" id="RHEA-COMP:11604"/>
        <dbReference type="ChEBI" id="CHEBI:15378"/>
        <dbReference type="ChEBI" id="CHEBI:29999"/>
        <dbReference type="ChEBI" id="CHEBI:30616"/>
        <dbReference type="ChEBI" id="CHEBI:83421"/>
        <dbReference type="ChEBI" id="CHEBI:456216"/>
        <dbReference type="EC" id="2.7.11.1"/>
    </reaction>
</comment>
<reference evidence="13 14" key="1">
    <citation type="submission" date="2015-01" db="EMBL/GenBank/DDBJ databases">
        <title>The Genome Sequence of Capronia semiimmersa CBS27337.</title>
        <authorList>
            <consortium name="The Broad Institute Genomics Platform"/>
            <person name="Cuomo C."/>
            <person name="de Hoog S."/>
            <person name="Gorbushina A."/>
            <person name="Stielow B."/>
            <person name="Teixiera M."/>
            <person name="Abouelleil A."/>
            <person name="Chapman S.B."/>
            <person name="Priest M."/>
            <person name="Young S.K."/>
            <person name="Wortman J."/>
            <person name="Nusbaum C."/>
            <person name="Birren B."/>
        </authorList>
    </citation>
    <scope>NUCLEOTIDE SEQUENCE [LARGE SCALE GENOMIC DNA]</scope>
    <source>
        <strain evidence="13 14">CBS 27337</strain>
    </source>
</reference>
<dbReference type="GO" id="GO:0005634">
    <property type="term" value="C:nucleus"/>
    <property type="evidence" value="ECO:0007669"/>
    <property type="project" value="TreeGrafter"/>
</dbReference>
<proteinExistence type="inferred from homology"/>
<dbReference type="Pfam" id="PF00069">
    <property type="entry name" value="Pkinase"/>
    <property type="match status" value="1"/>
</dbReference>
<dbReference type="PANTHER" id="PTHR43671:SF98">
    <property type="entry name" value="SERINE_THREONINE-PROTEIN KINASE NEK11"/>
    <property type="match status" value="1"/>
</dbReference>
<evidence type="ECO:0000256" key="6">
    <source>
        <dbReference type="ARBA" id="ARBA00022777"/>
    </source>
</evidence>
<dbReference type="Proteomes" id="UP000054266">
    <property type="component" value="Unassembled WGS sequence"/>
</dbReference>
<keyword evidence="14" id="KW-1185">Reference proteome</keyword>
<evidence type="ECO:0000256" key="4">
    <source>
        <dbReference type="ARBA" id="ARBA00022679"/>
    </source>
</evidence>
<dbReference type="GO" id="GO:0005524">
    <property type="term" value="F:ATP binding"/>
    <property type="evidence" value="ECO:0007669"/>
    <property type="project" value="UniProtKB-UniRule"/>
</dbReference>
<keyword evidence="4" id="KW-0808">Transferase</keyword>
<feature type="region of interest" description="Disordered" evidence="11">
    <location>
        <begin position="555"/>
        <end position="577"/>
    </location>
</feature>
<feature type="compositionally biased region" description="Basic and acidic residues" evidence="11">
    <location>
        <begin position="54"/>
        <end position="63"/>
    </location>
</feature>
<gene>
    <name evidence="13" type="ORF">PV04_09486</name>
</gene>
<keyword evidence="5 10" id="KW-0547">Nucleotide-binding</keyword>
<evidence type="ECO:0000256" key="11">
    <source>
        <dbReference type="SAM" id="MobiDB-lite"/>
    </source>
</evidence>
<keyword evidence="6" id="KW-0418">Kinase</keyword>
<feature type="compositionally biased region" description="Basic residues" evidence="11">
    <location>
        <begin position="98"/>
        <end position="111"/>
    </location>
</feature>
<dbReference type="CDD" id="cd00180">
    <property type="entry name" value="PKc"/>
    <property type="match status" value="1"/>
</dbReference>
<evidence type="ECO:0000256" key="10">
    <source>
        <dbReference type="PROSITE-ProRule" id="PRU10141"/>
    </source>
</evidence>
<dbReference type="HOGENOM" id="CLU_323385_0_0_1"/>
<comment type="similarity">
    <text evidence="1">Belongs to the protein kinase superfamily. NEK Ser/Thr protein kinase family. NIMA subfamily.</text>
</comment>
<feature type="compositionally biased region" description="Polar residues" evidence="11">
    <location>
        <begin position="871"/>
        <end position="894"/>
    </location>
</feature>
<feature type="binding site" evidence="10">
    <location>
        <position position="461"/>
    </location>
    <ligand>
        <name>ATP</name>
        <dbReference type="ChEBI" id="CHEBI:30616"/>
    </ligand>
</feature>
<feature type="region of interest" description="Disordered" evidence="11">
    <location>
        <begin position="784"/>
        <end position="918"/>
    </location>
</feature>
<feature type="compositionally biased region" description="Polar residues" evidence="11">
    <location>
        <begin position="908"/>
        <end position="918"/>
    </location>
</feature>
<evidence type="ECO:0000256" key="1">
    <source>
        <dbReference type="ARBA" id="ARBA00010886"/>
    </source>
</evidence>
<evidence type="ECO:0000259" key="12">
    <source>
        <dbReference type="PROSITE" id="PS50011"/>
    </source>
</evidence>
<sequence>MPNPPRSNSKHKSGKHGSFLGIQKMFRRKRSTSNPPRSNDGQSFQTPSSVSVLNHEDASRFDARQLLSPNRTTDPTNSLRPSSSAESLRSTPRSIPPRNRHSSSISRKRFVRLPNQQQAAAAGSTIRLNASQVRCTLIVAYHQGSRGLAEESRHEVTRIEELTVEFEEDAAFDELHAIATKALIDQYQRNAGSYYLKVGRFRLVRDEAQSVAARGILERKDDWIESLSRKIQAFRGENFQVDFHVDIDWEFSSLHIEQVPGTPYADTIRGAIEEKIRVNWEGRFYIPRKDLRQIMTEDTIKKLVLDDETLRSPKALMLNGGAQVDLDELAKKIYMWADRLLAWCVYSRLPLVILYHMLKQDKGDADLPLTMDHCPDDAYISQFRVSVNHSGGFAAYQFVRNEKGLVDHQQLHDGAVVPILFNERDPLCHLGKGSFGVVFKVRIDRDHHSFSDRDDEYFAFKKFRDLDAHVAANVEAESAVLAKLADAPHDNITTHLASWRQKESCYMLFRCADCNLRTYMTRNPSPKWTKANLLAIIPQMAGLADGLSHIHNLGPANLQPDDGGRSTRPGHRRSHQAGYHHDLKLENILVTVNKDTGQLLLSISDFGSAKIGQIVSGSERPSQFTKNPNPGDPGYGAPDVLMEGKSSRPYDMWSMGCILLELLTWMVGIEGHDIQTFEKKRLQTRTNALGGHDTAFWYQTKTREDPQKLVVLLKPAVLDQLQSLKTYCKDRGVFEELVRLTGNLLKIKPRERMDASQLSNAFKAITLQLKQDLKNEDFYLSPPVDRVPLASPPTPTGSDSGVSRSPSIDERPVPARFSDTLSPGPRAHRRSTVGSGYQVAGQRPDLGHTRHHSTSDAHGMPGAIRTDIQEWRQSVSSANADQQETTPKTPSISLSDYDEDDPERSKSLIYQGSETGGD</sequence>
<dbReference type="SUPFAM" id="SSF56112">
    <property type="entry name" value="Protein kinase-like (PK-like)"/>
    <property type="match status" value="1"/>
</dbReference>
<keyword evidence="7 10" id="KW-0067">ATP-binding</keyword>
<evidence type="ECO:0000313" key="13">
    <source>
        <dbReference type="EMBL" id="KIW64561.1"/>
    </source>
</evidence>
<dbReference type="InterPro" id="IPR011009">
    <property type="entry name" value="Kinase-like_dom_sf"/>
</dbReference>
<dbReference type="Gene3D" id="1.10.510.10">
    <property type="entry name" value="Transferase(Phosphotransferase) domain 1"/>
    <property type="match status" value="1"/>
</dbReference>
<dbReference type="EMBL" id="KN846961">
    <property type="protein sequence ID" value="KIW64561.1"/>
    <property type="molecule type" value="Genomic_DNA"/>
</dbReference>
<comment type="catalytic activity">
    <reaction evidence="8">
        <text>L-threonyl-[protein] + ATP = O-phospho-L-threonyl-[protein] + ADP + H(+)</text>
        <dbReference type="Rhea" id="RHEA:46608"/>
        <dbReference type="Rhea" id="RHEA-COMP:11060"/>
        <dbReference type="Rhea" id="RHEA-COMP:11605"/>
        <dbReference type="ChEBI" id="CHEBI:15378"/>
        <dbReference type="ChEBI" id="CHEBI:30013"/>
        <dbReference type="ChEBI" id="CHEBI:30616"/>
        <dbReference type="ChEBI" id="CHEBI:61977"/>
        <dbReference type="ChEBI" id="CHEBI:456216"/>
        <dbReference type="EC" id="2.7.11.1"/>
    </reaction>
</comment>
<dbReference type="STRING" id="5601.A0A0D2CH89"/>